<dbReference type="EMBL" id="JAAVVJ010000001">
    <property type="protein sequence ID" value="KAF7231437.1"/>
    <property type="molecule type" value="Genomic_DNA"/>
</dbReference>
<feature type="compositionally biased region" description="Basic and acidic residues" evidence="1">
    <location>
        <begin position="1"/>
        <end position="11"/>
    </location>
</feature>
<protein>
    <submittedName>
        <fullName evidence="2">Transcript variant X1</fullName>
    </submittedName>
</protein>
<reference evidence="3" key="3">
    <citation type="submission" date="2025-05" db="UniProtKB">
        <authorList>
            <consortium name="Ensembl"/>
        </authorList>
    </citation>
    <scope>IDENTIFICATION</scope>
</reference>
<dbReference type="Proteomes" id="UP000822369">
    <property type="component" value="Chromosome 1"/>
</dbReference>
<feature type="region of interest" description="Disordered" evidence="1">
    <location>
        <begin position="125"/>
        <end position="170"/>
    </location>
</feature>
<evidence type="ECO:0000256" key="1">
    <source>
        <dbReference type="SAM" id="MobiDB-lite"/>
    </source>
</evidence>
<feature type="compositionally biased region" description="Basic and acidic residues" evidence="1">
    <location>
        <begin position="145"/>
        <end position="170"/>
    </location>
</feature>
<keyword evidence="4" id="KW-1185">Reference proteome</keyword>
<feature type="region of interest" description="Disordered" evidence="1">
    <location>
        <begin position="1"/>
        <end position="58"/>
    </location>
</feature>
<dbReference type="Ensembl" id="ENSNFUT00015021151.1">
    <property type="protein sequence ID" value="ENSNFUP00015020211.1"/>
    <property type="gene ID" value="ENSNFUG00015009802.1"/>
</dbReference>
<dbReference type="PANTHER" id="PTHR31206">
    <property type="entry name" value="LP10445P"/>
    <property type="match status" value="1"/>
</dbReference>
<accession>A0A8C6LLA1</accession>
<gene>
    <name evidence="3" type="primary">LOC107378238</name>
    <name evidence="2" type="synonym">fam177b</name>
    <name evidence="2" type="ORF">G4P62_004757</name>
</gene>
<reference evidence="2" key="2">
    <citation type="submission" date="2020-03" db="EMBL/GenBank/DDBJ databases">
        <title>Intra-Species Differences in Population Size shape Life History and Genome Evolution.</title>
        <authorList>
            <person name="Willemsen D."/>
            <person name="Cui R."/>
            <person name="Valenzano D.R."/>
        </authorList>
    </citation>
    <scope>NUCLEOTIDE SEQUENCE</scope>
    <source>
        <strain evidence="2">GRZ</strain>
        <tissue evidence="2">Whole</tissue>
    </source>
</reference>
<feature type="compositionally biased region" description="Acidic residues" evidence="1">
    <location>
        <begin position="36"/>
        <end position="46"/>
    </location>
</feature>
<dbReference type="KEGG" id="nfu:107378238"/>
<dbReference type="GeneID" id="107378238"/>
<dbReference type="RefSeq" id="XP_015803815.1">
    <property type="nucleotide sequence ID" value="XM_015948329.3"/>
</dbReference>
<evidence type="ECO:0000313" key="3">
    <source>
        <dbReference type="Ensembl" id="ENSNFUP00015020211.1"/>
    </source>
</evidence>
<dbReference type="GeneTree" id="ENSGT00940000170226"/>
<dbReference type="PANTHER" id="PTHR31206:SF5">
    <property type="entry name" value="PROTEIN FAM177A1"/>
    <property type="match status" value="1"/>
</dbReference>
<proteinExistence type="predicted"/>
<dbReference type="AlphaFoldDB" id="A0A8C6LLA1"/>
<evidence type="ECO:0000313" key="4">
    <source>
        <dbReference type="Proteomes" id="UP000694548"/>
    </source>
</evidence>
<dbReference type="OMA" id="YREQKIT"/>
<organism evidence="3 4">
    <name type="scientific">Nothobranchius furzeri</name>
    <name type="common">Turquoise killifish</name>
    <dbReference type="NCBI Taxonomy" id="105023"/>
    <lineage>
        <taxon>Eukaryota</taxon>
        <taxon>Metazoa</taxon>
        <taxon>Chordata</taxon>
        <taxon>Craniata</taxon>
        <taxon>Vertebrata</taxon>
        <taxon>Euteleostomi</taxon>
        <taxon>Actinopterygii</taxon>
        <taxon>Neopterygii</taxon>
        <taxon>Teleostei</taxon>
        <taxon>Neoteleostei</taxon>
        <taxon>Acanthomorphata</taxon>
        <taxon>Ovalentaria</taxon>
        <taxon>Atherinomorphae</taxon>
        <taxon>Cyprinodontiformes</taxon>
        <taxon>Nothobranchiidae</taxon>
        <taxon>Nothobranchius</taxon>
    </lineage>
</organism>
<feature type="compositionally biased region" description="Polar residues" evidence="1">
    <location>
        <begin position="47"/>
        <end position="58"/>
    </location>
</feature>
<evidence type="ECO:0000313" key="2">
    <source>
        <dbReference type="EMBL" id="KAF7231437.1"/>
    </source>
</evidence>
<name>A0A8C6LLA1_NOTFU</name>
<dbReference type="OrthoDB" id="45963at2759"/>
<reference evidence="3" key="1">
    <citation type="submission" date="2014-08" db="EMBL/GenBank/DDBJ databases">
        <authorList>
            <person name="Senf B."/>
            <person name="Petzold A."/>
            <person name="Downie B.R."/>
            <person name="Koch P."/>
            <person name="Platzer M."/>
        </authorList>
    </citation>
    <scope>NUCLEOTIDE SEQUENCE [LARGE SCALE GENOMIC DNA]</scope>
    <source>
        <strain evidence="3">GRZ</strain>
    </source>
</reference>
<dbReference type="InterPro" id="IPR028260">
    <property type="entry name" value="FAM177"/>
</dbReference>
<dbReference type="Pfam" id="PF14774">
    <property type="entry name" value="FAM177"/>
    <property type="match status" value="1"/>
</dbReference>
<sequence length="170" mass="18706">MSCSQQEKEPDQETEFGGPSSQTSKRIIHFSSGETLELEDGEDEPVEQQSSLNGPTEQTRFTLKNAAVLAGRISLLACDFLGERLAGVLGLNAAKYQYAIDQHIRHHKSQTSGDHHEGRIETVYLSPGKEVRRYGASGDTSGSSDPRESCREGKQGCDNRGYEAEEDSRE</sequence>
<dbReference type="Proteomes" id="UP000694548">
    <property type="component" value="Chromosome sgr04"/>
</dbReference>